<dbReference type="InterPro" id="IPR016024">
    <property type="entry name" value="ARM-type_fold"/>
</dbReference>
<name>A0A2R5GIR1_9STRA</name>
<organism evidence="1 2">
    <name type="scientific">Hondaea fermentalgiana</name>
    <dbReference type="NCBI Taxonomy" id="2315210"/>
    <lineage>
        <taxon>Eukaryota</taxon>
        <taxon>Sar</taxon>
        <taxon>Stramenopiles</taxon>
        <taxon>Bigyra</taxon>
        <taxon>Labyrinthulomycetes</taxon>
        <taxon>Thraustochytrida</taxon>
        <taxon>Thraustochytriidae</taxon>
        <taxon>Hondaea</taxon>
    </lineage>
</organism>
<proteinExistence type="predicted"/>
<dbReference type="SUPFAM" id="SSF48371">
    <property type="entry name" value="ARM repeat"/>
    <property type="match status" value="2"/>
</dbReference>
<dbReference type="Gene3D" id="1.25.10.10">
    <property type="entry name" value="Leucine-rich Repeat Variant"/>
    <property type="match status" value="1"/>
</dbReference>
<dbReference type="Proteomes" id="UP000241890">
    <property type="component" value="Unassembled WGS sequence"/>
</dbReference>
<dbReference type="InParanoid" id="A0A2R5GIR1"/>
<reference evidence="1 2" key="1">
    <citation type="submission" date="2017-12" db="EMBL/GenBank/DDBJ databases">
        <title>Sequencing, de novo assembly and annotation of complete genome of a new Thraustochytrid species, strain FCC1311.</title>
        <authorList>
            <person name="Sedici K."/>
            <person name="Godart F."/>
            <person name="Aiese Cigliano R."/>
            <person name="Sanseverino W."/>
            <person name="Barakat M."/>
            <person name="Ortet P."/>
            <person name="Marechal E."/>
            <person name="Cagnac O."/>
            <person name="Amato A."/>
        </authorList>
    </citation>
    <scope>NUCLEOTIDE SEQUENCE [LARGE SCALE GENOMIC DNA]</scope>
</reference>
<dbReference type="AlphaFoldDB" id="A0A2R5GIR1"/>
<evidence type="ECO:0000313" key="2">
    <source>
        <dbReference type="Proteomes" id="UP000241890"/>
    </source>
</evidence>
<evidence type="ECO:0000313" key="1">
    <source>
        <dbReference type="EMBL" id="GBG30780.1"/>
    </source>
</evidence>
<gene>
    <name evidence="1" type="ORF">FCC1311_070002</name>
</gene>
<accession>A0A2R5GIR1</accession>
<sequence>MCKAGGIGFDPKECNSCGACGPVASKEINPALGDIESLFAWKAPKAAVKSKATLTKNHQEASAAAQVAQIVLSGTPAALYTLRSVLAVCKRGVKSEVRDIVDAGVAEVLAMELENARTQSSAHYVTWSIAKALVQGPDADRAVGALLDAGLIDRCTGLAPKNRASALDVLAAFSQDPSQCVELAQQGGVRLLLDLVEAQEQQQQQQQDTPVDANHRKQALALLRSVLAYPKVWAAMDMSKRLAGVCMRILREDKDQIVRLSALEILHALVQSQKQEQQQQGIAATASGLLDLCVVVSRFEADMPTGAEALSILQLLAEDREAAARLLKRDAIAICRTHVANAKTASTTAWKLLVELTATPGAQEALASTDRIEAIVAAAVKVWGRALARTSQATSVVDTNQEWWALIALQNLAAYEETQEAVFKRKVCVTCVNILQSDLATPAIVEHSLGILSNLSRKLDRADVLLASGAADAALDKAVDAHLAPAIRCAALRLLQNLSASAVGREALIVRDCPGKCVSLAVKEAGAARFHALATLSNLLAPRHGTGAFVPVDDAALLLSPHQIDFCIALCRAAVAHPDRSVRGSQVMAMALLHRFSRMTTRPACMLLLREHGIVALCSNLVRRCKRAPSSWYNAEARGYSVEGYALLILYELAHDEHLAEIMLQDLRLMQRLARLASLAADRGLKFARITASLTLFCLAHPPALCDTSLDDLLALVDSAVSGRCDEDSFFLEWPVEDLLTAVDAGLDDDHNRITLLPRLASRLADFISEAHSHPQTMHAVSTEALAAALRIVDQQSVMDANFVEIPRLIRSALQDEMRRLPQSPMSCSLLVRIVEER</sequence>
<protein>
    <submittedName>
        <fullName evidence="1">Uncharacterized protein</fullName>
    </submittedName>
</protein>
<keyword evidence="2" id="KW-1185">Reference proteome</keyword>
<dbReference type="InterPro" id="IPR011989">
    <property type="entry name" value="ARM-like"/>
</dbReference>
<dbReference type="EMBL" id="BEYU01000084">
    <property type="protein sequence ID" value="GBG30780.1"/>
    <property type="molecule type" value="Genomic_DNA"/>
</dbReference>
<comment type="caution">
    <text evidence="1">The sequence shown here is derived from an EMBL/GenBank/DDBJ whole genome shotgun (WGS) entry which is preliminary data.</text>
</comment>